<dbReference type="EMBL" id="MU277201">
    <property type="protein sequence ID" value="KAI0063919.1"/>
    <property type="molecule type" value="Genomic_DNA"/>
</dbReference>
<gene>
    <name evidence="1" type="ORF">BV25DRAFT_1914971</name>
</gene>
<sequence length="202" mass="22815">MADERGAEAYWEDAARSRLGFLDTVPPLTQAERIKDVYERIDTELAAMLNALSLSKSRRNAIAPVSRLSPEILPLIFELHALEAPLRKDHLGWIEVTHVCRHWRSIAIDTAALWRNIFMHLGDEWVGTMLARAKATPVVFDSGWDGIVTRPMVGPIMEHLFHTHEVSIQGDGQAVAIIHNWPFLSPAKCLRWLRAPTPPNHP</sequence>
<reference evidence="1" key="2">
    <citation type="journal article" date="2022" name="New Phytol.">
        <title>Evolutionary transition to the ectomycorrhizal habit in the genomes of a hyperdiverse lineage of mushroom-forming fungi.</title>
        <authorList>
            <person name="Looney B."/>
            <person name="Miyauchi S."/>
            <person name="Morin E."/>
            <person name="Drula E."/>
            <person name="Courty P.E."/>
            <person name="Kohler A."/>
            <person name="Kuo A."/>
            <person name="LaButti K."/>
            <person name="Pangilinan J."/>
            <person name="Lipzen A."/>
            <person name="Riley R."/>
            <person name="Andreopoulos W."/>
            <person name="He G."/>
            <person name="Johnson J."/>
            <person name="Nolan M."/>
            <person name="Tritt A."/>
            <person name="Barry K.W."/>
            <person name="Grigoriev I.V."/>
            <person name="Nagy L.G."/>
            <person name="Hibbett D."/>
            <person name="Henrissat B."/>
            <person name="Matheny P.B."/>
            <person name="Labbe J."/>
            <person name="Martin F.M."/>
        </authorList>
    </citation>
    <scope>NUCLEOTIDE SEQUENCE</scope>
    <source>
        <strain evidence="1">HHB10654</strain>
    </source>
</reference>
<name>A0ACB8T573_9AGAM</name>
<organism evidence="1 2">
    <name type="scientific">Artomyces pyxidatus</name>
    <dbReference type="NCBI Taxonomy" id="48021"/>
    <lineage>
        <taxon>Eukaryota</taxon>
        <taxon>Fungi</taxon>
        <taxon>Dikarya</taxon>
        <taxon>Basidiomycota</taxon>
        <taxon>Agaricomycotina</taxon>
        <taxon>Agaricomycetes</taxon>
        <taxon>Russulales</taxon>
        <taxon>Auriscalpiaceae</taxon>
        <taxon>Artomyces</taxon>
    </lineage>
</organism>
<dbReference type="Proteomes" id="UP000814140">
    <property type="component" value="Unassembled WGS sequence"/>
</dbReference>
<evidence type="ECO:0000313" key="1">
    <source>
        <dbReference type="EMBL" id="KAI0063919.1"/>
    </source>
</evidence>
<reference evidence="1" key="1">
    <citation type="submission" date="2021-03" db="EMBL/GenBank/DDBJ databases">
        <authorList>
            <consortium name="DOE Joint Genome Institute"/>
            <person name="Ahrendt S."/>
            <person name="Looney B.P."/>
            <person name="Miyauchi S."/>
            <person name="Morin E."/>
            <person name="Drula E."/>
            <person name="Courty P.E."/>
            <person name="Chicoki N."/>
            <person name="Fauchery L."/>
            <person name="Kohler A."/>
            <person name="Kuo A."/>
            <person name="Labutti K."/>
            <person name="Pangilinan J."/>
            <person name="Lipzen A."/>
            <person name="Riley R."/>
            <person name="Andreopoulos W."/>
            <person name="He G."/>
            <person name="Johnson J."/>
            <person name="Barry K.W."/>
            <person name="Grigoriev I.V."/>
            <person name="Nagy L."/>
            <person name="Hibbett D."/>
            <person name="Henrissat B."/>
            <person name="Matheny P.B."/>
            <person name="Labbe J."/>
            <person name="Martin F."/>
        </authorList>
    </citation>
    <scope>NUCLEOTIDE SEQUENCE</scope>
    <source>
        <strain evidence="1">HHB10654</strain>
    </source>
</reference>
<comment type="caution">
    <text evidence="1">The sequence shown here is derived from an EMBL/GenBank/DDBJ whole genome shotgun (WGS) entry which is preliminary data.</text>
</comment>
<keyword evidence="2" id="KW-1185">Reference proteome</keyword>
<accession>A0ACB8T573</accession>
<protein>
    <submittedName>
        <fullName evidence="1">Uncharacterized protein</fullName>
    </submittedName>
</protein>
<proteinExistence type="predicted"/>
<evidence type="ECO:0000313" key="2">
    <source>
        <dbReference type="Proteomes" id="UP000814140"/>
    </source>
</evidence>